<dbReference type="AlphaFoldDB" id="A0AAV7WJ47"/>
<dbReference type="Proteomes" id="UP001066276">
    <property type="component" value="Chromosome 1_1"/>
</dbReference>
<comment type="caution">
    <text evidence="2">The sequence shown here is derived from an EMBL/GenBank/DDBJ whole genome shotgun (WGS) entry which is preliminary data.</text>
</comment>
<name>A0AAV7WJ47_PLEWA</name>
<feature type="compositionally biased region" description="Basic residues" evidence="1">
    <location>
        <begin position="43"/>
        <end position="53"/>
    </location>
</feature>
<proteinExistence type="predicted"/>
<feature type="region of interest" description="Disordered" evidence="1">
    <location>
        <begin position="30"/>
        <end position="72"/>
    </location>
</feature>
<evidence type="ECO:0000256" key="1">
    <source>
        <dbReference type="SAM" id="MobiDB-lite"/>
    </source>
</evidence>
<accession>A0AAV7WJ47</accession>
<protein>
    <submittedName>
        <fullName evidence="2">Uncharacterized protein</fullName>
    </submittedName>
</protein>
<gene>
    <name evidence="2" type="ORF">NDU88_000981</name>
</gene>
<evidence type="ECO:0000313" key="3">
    <source>
        <dbReference type="Proteomes" id="UP001066276"/>
    </source>
</evidence>
<reference evidence="2" key="1">
    <citation type="journal article" date="2022" name="bioRxiv">
        <title>Sequencing and chromosome-scale assembly of the giantPleurodeles waltlgenome.</title>
        <authorList>
            <person name="Brown T."/>
            <person name="Elewa A."/>
            <person name="Iarovenko S."/>
            <person name="Subramanian E."/>
            <person name="Araus A.J."/>
            <person name="Petzold A."/>
            <person name="Susuki M."/>
            <person name="Suzuki K.-i.T."/>
            <person name="Hayashi T."/>
            <person name="Toyoda A."/>
            <person name="Oliveira C."/>
            <person name="Osipova E."/>
            <person name="Leigh N.D."/>
            <person name="Simon A."/>
            <person name="Yun M.H."/>
        </authorList>
    </citation>
    <scope>NUCLEOTIDE SEQUENCE</scope>
    <source>
        <strain evidence="2">20211129_DDA</strain>
        <tissue evidence="2">Liver</tissue>
    </source>
</reference>
<keyword evidence="3" id="KW-1185">Reference proteome</keyword>
<dbReference type="EMBL" id="JANPWB010000001">
    <property type="protein sequence ID" value="KAJ1213343.1"/>
    <property type="molecule type" value="Genomic_DNA"/>
</dbReference>
<sequence length="105" mass="11605">MQFPARLRVITPTGVQFFLASLEVWSWTECQPGPGPSGEQHAGKRKCRARSWRRGGSVLRGSPTAEEVQPEKLKADKEVASVSVKETWKAGTATAKRQHKFSLGQ</sequence>
<evidence type="ECO:0000313" key="2">
    <source>
        <dbReference type="EMBL" id="KAJ1213343.1"/>
    </source>
</evidence>
<organism evidence="2 3">
    <name type="scientific">Pleurodeles waltl</name>
    <name type="common">Iberian ribbed newt</name>
    <dbReference type="NCBI Taxonomy" id="8319"/>
    <lineage>
        <taxon>Eukaryota</taxon>
        <taxon>Metazoa</taxon>
        <taxon>Chordata</taxon>
        <taxon>Craniata</taxon>
        <taxon>Vertebrata</taxon>
        <taxon>Euteleostomi</taxon>
        <taxon>Amphibia</taxon>
        <taxon>Batrachia</taxon>
        <taxon>Caudata</taxon>
        <taxon>Salamandroidea</taxon>
        <taxon>Salamandridae</taxon>
        <taxon>Pleurodelinae</taxon>
        <taxon>Pleurodeles</taxon>
    </lineage>
</organism>